<dbReference type="PANTHER" id="PTHR34737:SF2">
    <property type="entry name" value="EF-HAND DOMAIN-CONTAINING PROTEIN"/>
    <property type="match status" value="1"/>
</dbReference>
<dbReference type="PANTHER" id="PTHR34737">
    <property type="entry name" value="EF-HAND DOMAIN-CONTAINING PROTEIN"/>
    <property type="match status" value="1"/>
</dbReference>
<reference evidence="2" key="1">
    <citation type="journal article" date="2020" name="Nature">
        <title>Giant virus diversity and host interactions through global metagenomics.</title>
        <authorList>
            <person name="Schulz F."/>
            <person name="Roux S."/>
            <person name="Paez-Espino D."/>
            <person name="Jungbluth S."/>
            <person name="Walsh D.A."/>
            <person name="Denef V.J."/>
            <person name="McMahon K.D."/>
            <person name="Konstantinidis K.T."/>
            <person name="Eloe-Fadrosh E.A."/>
            <person name="Kyrpides N.C."/>
            <person name="Woyke T."/>
        </authorList>
    </citation>
    <scope>NUCLEOTIDE SEQUENCE</scope>
    <source>
        <strain evidence="2">GVMAG-S-3300010158-109</strain>
    </source>
</reference>
<sequence length="116" mass="12644">MRTFLAILYAFVAYAYPAYNNNVPNGNQLPPNAIGLGHPNGVTRRYTSFANSYVSHGRAWTPLLCMLDSDQDGQTNGLEMGDPCCKWKVGSVPLFTTGLSDPNNPMSTTQHVNTSC</sequence>
<evidence type="ECO:0000313" key="2">
    <source>
        <dbReference type="EMBL" id="QHU15804.1"/>
    </source>
</evidence>
<evidence type="ECO:0000259" key="1">
    <source>
        <dbReference type="Pfam" id="PF24784"/>
    </source>
</evidence>
<organism evidence="2">
    <name type="scientific">viral metagenome</name>
    <dbReference type="NCBI Taxonomy" id="1070528"/>
    <lineage>
        <taxon>unclassified sequences</taxon>
        <taxon>metagenomes</taxon>
        <taxon>organismal metagenomes</taxon>
    </lineage>
</organism>
<dbReference type="EMBL" id="MN740868">
    <property type="protein sequence ID" value="QHU15804.1"/>
    <property type="molecule type" value="Genomic_DNA"/>
</dbReference>
<dbReference type="InterPro" id="IPR055313">
    <property type="entry name" value="Temptin-like"/>
</dbReference>
<dbReference type="AlphaFoldDB" id="A0A6C0KHQ0"/>
<proteinExistence type="predicted"/>
<dbReference type="Pfam" id="PF24784">
    <property type="entry name" value="Temptin_C"/>
    <property type="match status" value="1"/>
</dbReference>
<dbReference type="InterPro" id="IPR057626">
    <property type="entry name" value="S-S_Temptin"/>
</dbReference>
<accession>A0A6C0KHQ0</accession>
<protein>
    <recommendedName>
        <fullName evidence="1">Temptin Cys/Cys disulfide domain-containing protein</fullName>
    </recommendedName>
</protein>
<name>A0A6C0KHQ0_9ZZZZ</name>
<feature type="domain" description="Temptin Cys/Cys disulfide" evidence="1">
    <location>
        <begin position="14"/>
        <end position="103"/>
    </location>
</feature>